<keyword evidence="2" id="KW-0805">Transcription regulation</keyword>
<protein>
    <submittedName>
        <fullName evidence="8">RNA polymerase sigma factor RpoE</fullName>
    </submittedName>
</protein>
<feature type="domain" description="RNA polymerase sigma factor 70 region 4 type 2" evidence="7">
    <location>
        <begin position="112"/>
        <end position="162"/>
    </location>
</feature>
<feature type="domain" description="RNA polymerase sigma-70 region 2" evidence="6">
    <location>
        <begin position="15"/>
        <end position="82"/>
    </location>
</feature>
<evidence type="ECO:0000256" key="2">
    <source>
        <dbReference type="ARBA" id="ARBA00023015"/>
    </source>
</evidence>
<dbReference type="SUPFAM" id="SSF88946">
    <property type="entry name" value="Sigma2 domain of RNA polymerase sigma factors"/>
    <property type="match status" value="1"/>
</dbReference>
<dbReference type="InterPro" id="IPR014284">
    <property type="entry name" value="RNA_pol_sigma-70_dom"/>
</dbReference>
<dbReference type="Proteomes" id="UP000064967">
    <property type="component" value="Chromosome"/>
</dbReference>
<dbReference type="GO" id="GO:0016987">
    <property type="term" value="F:sigma factor activity"/>
    <property type="evidence" value="ECO:0007669"/>
    <property type="project" value="UniProtKB-KW"/>
</dbReference>
<keyword evidence="5" id="KW-0804">Transcription</keyword>
<evidence type="ECO:0000256" key="4">
    <source>
        <dbReference type="ARBA" id="ARBA00023125"/>
    </source>
</evidence>
<dbReference type="STRING" id="1391654.AKJ09_01975"/>
<dbReference type="CDD" id="cd06171">
    <property type="entry name" value="Sigma70_r4"/>
    <property type="match status" value="1"/>
</dbReference>
<dbReference type="KEGG" id="llu:AKJ09_01975"/>
<accession>A0A0K1PPK3</accession>
<dbReference type="Gene3D" id="1.10.10.10">
    <property type="entry name" value="Winged helix-like DNA-binding domain superfamily/Winged helix DNA-binding domain"/>
    <property type="match status" value="1"/>
</dbReference>
<proteinExistence type="inferred from homology"/>
<dbReference type="GO" id="GO:0006352">
    <property type="term" value="P:DNA-templated transcription initiation"/>
    <property type="evidence" value="ECO:0007669"/>
    <property type="project" value="InterPro"/>
</dbReference>
<evidence type="ECO:0000313" key="9">
    <source>
        <dbReference type="Proteomes" id="UP000064967"/>
    </source>
</evidence>
<evidence type="ECO:0000259" key="7">
    <source>
        <dbReference type="Pfam" id="PF08281"/>
    </source>
</evidence>
<evidence type="ECO:0000313" key="8">
    <source>
        <dbReference type="EMBL" id="AKU95311.1"/>
    </source>
</evidence>
<dbReference type="GO" id="GO:0003677">
    <property type="term" value="F:DNA binding"/>
    <property type="evidence" value="ECO:0007669"/>
    <property type="project" value="UniProtKB-KW"/>
</dbReference>
<dbReference type="PANTHER" id="PTHR43133">
    <property type="entry name" value="RNA POLYMERASE ECF-TYPE SIGMA FACTO"/>
    <property type="match status" value="1"/>
</dbReference>
<evidence type="ECO:0000256" key="1">
    <source>
        <dbReference type="ARBA" id="ARBA00010641"/>
    </source>
</evidence>
<comment type="similarity">
    <text evidence="1">Belongs to the sigma-70 factor family. ECF subfamily.</text>
</comment>
<dbReference type="PANTHER" id="PTHR43133:SF8">
    <property type="entry name" value="RNA POLYMERASE SIGMA FACTOR HI_1459-RELATED"/>
    <property type="match status" value="1"/>
</dbReference>
<dbReference type="InterPro" id="IPR007627">
    <property type="entry name" value="RNA_pol_sigma70_r2"/>
</dbReference>
<organism evidence="8 9">
    <name type="scientific">Labilithrix luteola</name>
    <dbReference type="NCBI Taxonomy" id="1391654"/>
    <lineage>
        <taxon>Bacteria</taxon>
        <taxon>Pseudomonadati</taxon>
        <taxon>Myxococcota</taxon>
        <taxon>Polyangia</taxon>
        <taxon>Polyangiales</taxon>
        <taxon>Labilitrichaceae</taxon>
        <taxon>Labilithrix</taxon>
    </lineage>
</organism>
<dbReference type="InterPro" id="IPR013324">
    <property type="entry name" value="RNA_pol_sigma_r3/r4-like"/>
</dbReference>
<dbReference type="OrthoDB" id="5513261at2"/>
<evidence type="ECO:0000256" key="5">
    <source>
        <dbReference type="ARBA" id="ARBA00023163"/>
    </source>
</evidence>
<dbReference type="InterPro" id="IPR036388">
    <property type="entry name" value="WH-like_DNA-bd_sf"/>
</dbReference>
<dbReference type="InterPro" id="IPR013325">
    <property type="entry name" value="RNA_pol_sigma_r2"/>
</dbReference>
<dbReference type="Pfam" id="PF04542">
    <property type="entry name" value="Sigma70_r2"/>
    <property type="match status" value="1"/>
</dbReference>
<dbReference type="NCBIfam" id="TIGR02937">
    <property type="entry name" value="sigma70-ECF"/>
    <property type="match status" value="1"/>
</dbReference>
<sequence length="178" mass="20279">MTTDARDAHGRLRRLFEQEYDFVWRSLRRLGVPPENTEDAAQQVFVIVSRKLDRIELEDERRYLFGVVVRVASNARRSRGRRREVSEDQAGEPLDEAATADGLLEKKDARALLDRVLGAITEDLRVVFVLFELEEMTLVEISAVLGIPLGTATSRLRRAREQFRTVAARLRRSGGSDV</sequence>
<dbReference type="SUPFAM" id="SSF88659">
    <property type="entry name" value="Sigma3 and sigma4 domains of RNA polymerase sigma factors"/>
    <property type="match status" value="1"/>
</dbReference>
<dbReference type="InterPro" id="IPR013249">
    <property type="entry name" value="RNA_pol_sigma70_r4_t2"/>
</dbReference>
<dbReference type="EMBL" id="CP012333">
    <property type="protein sequence ID" value="AKU95311.1"/>
    <property type="molecule type" value="Genomic_DNA"/>
</dbReference>
<keyword evidence="3" id="KW-0731">Sigma factor</keyword>
<evidence type="ECO:0000256" key="3">
    <source>
        <dbReference type="ARBA" id="ARBA00023082"/>
    </source>
</evidence>
<dbReference type="Gene3D" id="1.10.1740.10">
    <property type="match status" value="1"/>
</dbReference>
<keyword evidence="4" id="KW-0238">DNA-binding</keyword>
<dbReference type="InterPro" id="IPR039425">
    <property type="entry name" value="RNA_pol_sigma-70-like"/>
</dbReference>
<reference evidence="8 9" key="1">
    <citation type="submission" date="2015-08" db="EMBL/GenBank/DDBJ databases">
        <authorList>
            <person name="Babu N.S."/>
            <person name="Beckwith C.J."/>
            <person name="Beseler K.G."/>
            <person name="Brison A."/>
            <person name="Carone J.V."/>
            <person name="Caskin T.P."/>
            <person name="Diamond M."/>
            <person name="Durham M.E."/>
            <person name="Foxe J.M."/>
            <person name="Go M."/>
            <person name="Henderson B.A."/>
            <person name="Jones I.B."/>
            <person name="McGettigan J.A."/>
            <person name="Micheletti S.J."/>
            <person name="Nasrallah M.E."/>
            <person name="Ortiz D."/>
            <person name="Piller C.R."/>
            <person name="Privatt S.R."/>
            <person name="Schneider S.L."/>
            <person name="Sharp S."/>
            <person name="Smith T.C."/>
            <person name="Stanton J.D."/>
            <person name="Ullery H.E."/>
            <person name="Wilson R.J."/>
            <person name="Serrano M.G."/>
            <person name="Buck G."/>
            <person name="Lee V."/>
            <person name="Wang Y."/>
            <person name="Carvalho R."/>
            <person name="Voegtly L."/>
            <person name="Shi R."/>
            <person name="Duckworth R."/>
            <person name="Johnson A."/>
            <person name="Loviza R."/>
            <person name="Walstead R."/>
            <person name="Shah Z."/>
            <person name="Kiflezghi M."/>
            <person name="Wade K."/>
            <person name="Ball S.L."/>
            <person name="Bradley K.W."/>
            <person name="Asai D.J."/>
            <person name="Bowman C.A."/>
            <person name="Russell D.A."/>
            <person name="Pope W.H."/>
            <person name="Jacobs-Sera D."/>
            <person name="Hendrix R.W."/>
            <person name="Hatfull G.F."/>
        </authorList>
    </citation>
    <scope>NUCLEOTIDE SEQUENCE [LARGE SCALE GENOMIC DNA]</scope>
    <source>
        <strain evidence="8 9">DSM 27648</strain>
    </source>
</reference>
<dbReference type="Pfam" id="PF08281">
    <property type="entry name" value="Sigma70_r4_2"/>
    <property type="match status" value="1"/>
</dbReference>
<dbReference type="AlphaFoldDB" id="A0A0K1PPK3"/>
<name>A0A0K1PPK3_9BACT</name>
<gene>
    <name evidence="8" type="ORF">AKJ09_01975</name>
</gene>
<evidence type="ECO:0000259" key="6">
    <source>
        <dbReference type="Pfam" id="PF04542"/>
    </source>
</evidence>
<keyword evidence="9" id="KW-1185">Reference proteome</keyword>